<comment type="caution">
    <text evidence="1">The sequence shown here is derived from an EMBL/GenBank/DDBJ whole genome shotgun (WGS) entry which is preliminary data.</text>
</comment>
<dbReference type="Proteomes" id="UP000005954">
    <property type="component" value="Unassembled WGS sequence"/>
</dbReference>
<evidence type="ECO:0000313" key="1">
    <source>
        <dbReference type="EMBL" id="EAP75462.1"/>
    </source>
</evidence>
<dbReference type="STRING" id="89187.ISM_10076"/>
<dbReference type="EMBL" id="AALY01000003">
    <property type="protein sequence ID" value="EAP75462.1"/>
    <property type="molecule type" value="Genomic_DNA"/>
</dbReference>
<reference evidence="1 2" key="1">
    <citation type="submission" date="2005-12" db="EMBL/GenBank/DDBJ databases">
        <authorList>
            <person name="Moran M.A."/>
            <person name="Ferriera S."/>
            <person name="Johnson J."/>
            <person name="Kravitz S."/>
            <person name="Halpern A."/>
            <person name="Remington K."/>
            <person name="Beeson K."/>
            <person name="Tran B."/>
            <person name="Rogers Y.-H."/>
            <person name="Friedman R."/>
            <person name="Venter J.C."/>
        </authorList>
    </citation>
    <scope>NUCLEOTIDE SEQUENCE [LARGE SCALE GENOMIC DNA]</scope>
    <source>
        <strain evidence="2">ATCC BAA-591 / DSM 15170 / ISM</strain>
    </source>
</reference>
<dbReference type="AlphaFoldDB" id="A3SQQ3"/>
<dbReference type="OrthoDB" id="8479293at2"/>
<sequence length="194" mass="22072">MTPTTDIRTLESLRRAKTEFHNKLCQNSADPDPLLLKSLRSENTFVLSEFLFLLEAFDLLSDPARLETYIEAHNRQLQALIDNREERRLLGLEVPRLNRGLFSAIQLHKAKANLLSATPGLDQADIQRLTILLFSPETGRRVIEALEQAGYISRLETPYFSKIIRSKGVVERYFSEYLDQIRKNVGATKSGPTG</sequence>
<organism evidence="1 2">
    <name type="scientific">Roseovarius nubinhibens (strain ATCC BAA-591 / DSM 15170 / ISM)</name>
    <dbReference type="NCBI Taxonomy" id="89187"/>
    <lineage>
        <taxon>Bacteria</taxon>
        <taxon>Pseudomonadati</taxon>
        <taxon>Pseudomonadota</taxon>
        <taxon>Alphaproteobacteria</taxon>
        <taxon>Rhodobacterales</taxon>
        <taxon>Roseobacteraceae</taxon>
        <taxon>Roseovarius</taxon>
    </lineage>
</organism>
<keyword evidence="2" id="KW-1185">Reference proteome</keyword>
<protein>
    <submittedName>
        <fullName evidence="1">Uncharacterized protein</fullName>
    </submittedName>
</protein>
<proteinExistence type="predicted"/>
<name>A3SQQ3_ROSNI</name>
<accession>A3SQQ3</accession>
<dbReference type="HOGENOM" id="CLU_1401537_0_0_5"/>
<evidence type="ECO:0000313" key="2">
    <source>
        <dbReference type="Proteomes" id="UP000005954"/>
    </source>
</evidence>
<gene>
    <name evidence="1" type="ORF">ISM_10076</name>
</gene>